<dbReference type="AlphaFoldDB" id="A0A0S3RUJ4"/>
<evidence type="ECO:0000313" key="1">
    <source>
        <dbReference type="EMBL" id="BAT84258.1"/>
    </source>
</evidence>
<keyword evidence="2" id="KW-1185">Reference proteome</keyword>
<proteinExistence type="predicted"/>
<reference evidence="1 2" key="1">
    <citation type="journal article" date="2015" name="Sci. Rep.">
        <title>The power of single molecule real-time sequencing technology in the de novo assembly of a eukaryotic genome.</title>
        <authorList>
            <person name="Sakai H."/>
            <person name="Naito K."/>
            <person name="Ogiso-Tanaka E."/>
            <person name="Takahashi Y."/>
            <person name="Iseki K."/>
            <person name="Muto C."/>
            <person name="Satou K."/>
            <person name="Teruya K."/>
            <person name="Shiroma A."/>
            <person name="Shimoji M."/>
            <person name="Hirano T."/>
            <person name="Itoh T."/>
            <person name="Kaga A."/>
            <person name="Tomooka N."/>
        </authorList>
    </citation>
    <scope>NUCLEOTIDE SEQUENCE [LARGE SCALE GENOMIC DNA]</scope>
    <source>
        <strain evidence="2">cv. Shumari</strain>
    </source>
</reference>
<gene>
    <name evidence="1" type="primary">Vigan.04G157500</name>
    <name evidence="1" type="ORF">VIGAN_04157500</name>
</gene>
<dbReference type="Proteomes" id="UP000291084">
    <property type="component" value="Chromosome 4"/>
</dbReference>
<dbReference type="EMBL" id="AP015037">
    <property type="protein sequence ID" value="BAT84258.1"/>
    <property type="molecule type" value="Genomic_DNA"/>
</dbReference>
<accession>A0A0S3RUJ4</accession>
<name>A0A0S3RUJ4_PHAAN</name>
<protein>
    <submittedName>
        <fullName evidence="1">Uncharacterized protein</fullName>
    </submittedName>
</protein>
<organism evidence="1 2">
    <name type="scientific">Vigna angularis var. angularis</name>
    <dbReference type="NCBI Taxonomy" id="157739"/>
    <lineage>
        <taxon>Eukaryota</taxon>
        <taxon>Viridiplantae</taxon>
        <taxon>Streptophyta</taxon>
        <taxon>Embryophyta</taxon>
        <taxon>Tracheophyta</taxon>
        <taxon>Spermatophyta</taxon>
        <taxon>Magnoliopsida</taxon>
        <taxon>eudicotyledons</taxon>
        <taxon>Gunneridae</taxon>
        <taxon>Pentapetalae</taxon>
        <taxon>rosids</taxon>
        <taxon>fabids</taxon>
        <taxon>Fabales</taxon>
        <taxon>Fabaceae</taxon>
        <taxon>Papilionoideae</taxon>
        <taxon>50 kb inversion clade</taxon>
        <taxon>NPAAA clade</taxon>
        <taxon>indigoferoid/millettioid clade</taxon>
        <taxon>Phaseoleae</taxon>
        <taxon>Vigna</taxon>
    </lineage>
</organism>
<evidence type="ECO:0000313" key="2">
    <source>
        <dbReference type="Proteomes" id="UP000291084"/>
    </source>
</evidence>
<sequence>MKLWQQLDQFWVQFKVGSPFSMWNLDIQRLVAYILVCQLLQGSLTLQVHVSQLTVSGSTGLIVWSMDSESNWNSTYQISSY</sequence>